<feature type="transmembrane region" description="Helical" evidence="5">
    <location>
        <begin position="203"/>
        <end position="229"/>
    </location>
</feature>
<keyword evidence="7" id="KW-1185">Reference proteome</keyword>
<dbReference type="OrthoDB" id="9805041at2"/>
<feature type="transmembrane region" description="Helical" evidence="5">
    <location>
        <begin position="6"/>
        <end position="22"/>
    </location>
</feature>
<dbReference type="AlphaFoldDB" id="A0A0S2K3C6"/>
<comment type="subcellular location">
    <subcellularLocation>
        <location evidence="1">Membrane</location>
        <topology evidence="1">Multi-pass membrane protein</topology>
    </subcellularLocation>
</comment>
<feature type="transmembrane region" description="Helical" evidence="5">
    <location>
        <begin position="146"/>
        <end position="169"/>
    </location>
</feature>
<dbReference type="STRING" id="161398.PP2015_2065"/>
<reference evidence="7" key="1">
    <citation type="submission" date="2015-11" db="EMBL/GenBank/DDBJ databases">
        <authorList>
            <person name="Kim K.M."/>
        </authorList>
    </citation>
    <scope>NUCLEOTIDE SEQUENCE [LARGE SCALE GENOMIC DNA]</scope>
    <source>
        <strain evidence="7">KCTC 12086</strain>
    </source>
</reference>
<keyword evidence="2 5" id="KW-0812">Transmembrane</keyword>
<feature type="transmembrane region" description="Helical" evidence="5">
    <location>
        <begin position="93"/>
        <end position="117"/>
    </location>
</feature>
<evidence type="ECO:0000313" key="6">
    <source>
        <dbReference type="EMBL" id="ALO42563.1"/>
    </source>
</evidence>
<dbReference type="KEGG" id="pphe:PP2015_2065"/>
<evidence type="ECO:0008006" key="8">
    <source>
        <dbReference type="Google" id="ProtNLM"/>
    </source>
</evidence>
<dbReference type="InterPro" id="IPR007300">
    <property type="entry name" value="CidB/LrgB"/>
</dbReference>
<dbReference type="Pfam" id="PF04172">
    <property type="entry name" value="LrgB"/>
    <property type="match status" value="1"/>
</dbReference>
<dbReference type="Proteomes" id="UP000061457">
    <property type="component" value="Chromosome I"/>
</dbReference>
<evidence type="ECO:0000256" key="5">
    <source>
        <dbReference type="SAM" id="Phobius"/>
    </source>
</evidence>
<feature type="transmembrane region" description="Helical" evidence="5">
    <location>
        <begin position="63"/>
        <end position="81"/>
    </location>
</feature>
<feature type="transmembrane region" description="Helical" evidence="5">
    <location>
        <begin position="181"/>
        <end position="197"/>
    </location>
</feature>
<name>A0A0S2K3C6_9GAMM</name>
<organism evidence="6 7">
    <name type="scientific">Pseudoalteromonas phenolica</name>
    <dbReference type="NCBI Taxonomy" id="161398"/>
    <lineage>
        <taxon>Bacteria</taxon>
        <taxon>Pseudomonadati</taxon>
        <taxon>Pseudomonadota</taxon>
        <taxon>Gammaproteobacteria</taxon>
        <taxon>Alteromonadales</taxon>
        <taxon>Pseudoalteromonadaceae</taxon>
        <taxon>Pseudoalteromonas</taxon>
    </lineage>
</organism>
<evidence type="ECO:0000256" key="1">
    <source>
        <dbReference type="ARBA" id="ARBA00004141"/>
    </source>
</evidence>
<sequence length="235" mass="25202">MLSDLFITIYVCALITGLFLIARKLNSKFHSPLLNPLLLCIVMLSAILIFADINYKDFSKNSYPIHFFLEVAVVALAYPLYQQIHEIKRSLGLLLLSGFIGVTSATLVAFVLCKIFSAPDELLNSLLALSVTTPITLIITDGLNGIPAIAAFMVILIGMFGAVFGLSLFDLLNIKDQKAKGLALGVVCHGIGTAAAIEHNTQAGAFASASMIVSAFITAIWVPILYTILIQLSVG</sequence>
<accession>A0A0S2K3C6</accession>
<dbReference type="EMBL" id="CP013187">
    <property type="protein sequence ID" value="ALO42563.1"/>
    <property type="molecule type" value="Genomic_DNA"/>
</dbReference>
<proteinExistence type="predicted"/>
<dbReference type="RefSeq" id="WP_058030222.1">
    <property type="nucleotide sequence ID" value="NZ_CP013187.1"/>
</dbReference>
<dbReference type="GO" id="GO:0016020">
    <property type="term" value="C:membrane"/>
    <property type="evidence" value="ECO:0007669"/>
    <property type="project" value="UniProtKB-SubCell"/>
</dbReference>
<feature type="transmembrane region" description="Helical" evidence="5">
    <location>
        <begin position="34"/>
        <end position="51"/>
    </location>
</feature>
<evidence type="ECO:0000313" key="7">
    <source>
        <dbReference type="Proteomes" id="UP000061457"/>
    </source>
</evidence>
<keyword evidence="4 5" id="KW-0472">Membrane</keyword>
<evidence type="ECO:0000256" key="2">
    <source>
        <dbReference type="ARBA" id="ARBA00022692"/>
    </source>
</evidence>
<keyword evidence="3 5" id="KW-1133">Transmembrane helix</keyword>
<dbReference type="PANTHER" id="PTHR30249:SF0">
    <property type="entry name" value="PLASTIDAL GLYCOLATE_GLYCERATE TRANSLOCATOR 1, CHLOROPLASTIC"/>
    <property type="match status" value="1"/>
</dbReference>
<gene>
    <name evidence="6" type="ORF">PP2015_2065</name>
</gene>
<protein>
    <recommendedName>
        <fullName evidence="8">LrgB family protein</fullName>
    </recommendedName>
</protein>
<evidence type="ECO:0000256" key="4">
    <source>
        <dbReference type="ARBA" id="ARBA00023136"/>
    </source>
</evidence>
<dbReference type="PANTHER" id="PTHR30249">
    <property type="entry name" value="PUTATIVE SEROTONIN TRANSPORTER"/>
    <property type="match status" value="1"/>
</dbReference>
<dbReference type="PATRIC" id="fig|161398.10.peg.2100"/>
<evidence type="ECO:0000256" key="3">
    <source>
        <dbReference type="ARBA" id="ARBA00022989"/>
    </source>
</evidence>